<dbReference type="OrthoDB" id="9799287at2"/>
<dbReference type="PANTHER" id="PTHR33376">
    <property type="match status" value="1"/>
</dbReference>
<dbReference type="EMBL" id="RBIG01000003">
    <property type="protein sequence ID" value="RKQ68250.1"/>
    <property type="molecule type" value="Genomic_DNA"/>
</dbReference>
<dbReference type="RefSeq" id="WP_008944056.1">
    <property type="nucleotide sequence ID" value="NZ_RBIG01000003.1"/>
</dbReference>
<reference evidence="3 4" key="1">
    <citation type="submission" date="2018-10" db="EMBL/GenBank/DDBJ databases">
        <title>Comparative analysis of microorganisms from saline springs in Andes Mountain Range, Colombia.</title>
        <authorList>
            <person name="Rubin E."/>
        </authorList>
    </citation>
    <scope>NUCLEOTIDE SEQUENCE [LARGE SCALE GENOMIC DNA]</scope>
    <source>
        <strain evidence="3 4">USBA 36</strain>
    </source>
</reference>
<name>A0A420WBD9_9PROT</name>
<dbReference type="Proteomes" id="UP000277424">
    <property type="component" value="Unassembled WGS sequence"/>
</dbReference>
<evidence type="ECO:0000313" key="4">
    <source>
        <dbReference type="Proteomes" id="UP000277424"/>
    </source>
</evidence>
<evidence type="ECO:0000256" key="1">
    <source>
        <dbReference type="ARBA" id="ARBA00022729"/>
    </source>
</evidence>
<dbReference type="GO" id="GO:0055085">
    <property type="term" value="P:transmembrane transport"/>
    <property type="evidence" value="ECO:0007669"/>
    <property type="project" value="InterPro"/>
</dbReference>
<keyword evidence="1 2" id="KW-0732">Signal</keyword>
<dbReference type="Gene3D" id="3.40.190.170">
    <property type="entry name" value="Bacterial extracellular solute-binding protein, family 7"/>
    <property type="match status" value="1"/>
</dbReference>
<dbReference type="AlphaFoldDB" id="A0A420WBD9"/>
<dbReference type="NCBIfam" id="NF037995">
    <property type="entry name" value="TRAP_S1"/>
    <property type="match status" value="1"/>
</dbReference>
<accession>A0A420WBD9</accession>
<dbReference type="Pfam" id="PF03480">
    <property type="entry name" value="DctP"/>
    <property type="match status" value="1"/>
</dbReference>
<dbReference type="InterPro" id="IPR038404">
    <property type="entry name" value="TRAP_DctP_sf"/>
</dbReference>
<dbReference type="PANTHER" id="PTHR33376:SF5">
    <property type="entry name" value="EXTRACYTOPLASMIC SOLUTE RECEPTOR PROTEIN"/>
    <property type="match status" value="1"/>
</dbReference>
<organism evidence="3 4">
    <name type="scientific">Oceanibaculum indicum</name>
    <dbReference type="NCBI Taxonomy" id="526216"/>
    <lineage>
        <taxon>Bacteria</taxon>
        <taxon>Pseudomonadati</taxon>
        <taxon>Pseudomonadota</taxon>
        <taxon>Alphaproteobacteria</taxon>
        <taxon>Rhodospirillales</taxon>
        <taxon>Oceanibaculaceae</taxon>
        <taxon>Oceanibaculum</taxon>
    </lineage>
</organism>
<dbReference type="InterPro" id="IPR018389">
    <property type="entry name" value="DctP_fam"/>
</dbReference>
<evidence type="ECO:0000256" key="2">
    <source>
        <dbReference type="SAM" id="SignalP"/>
    </source>
</evidence>
<feature type="signal peptide" evidence="2">
    <location>
        <begin position="1"/>
        <end position="25"/>
    </location>
</feature>
<protein>
    <submittedName>
        <fullName evidence="3">TRAP-type mannitol/chloroaromatic compound transport system substrate-binding protein</fullName>
    </submittedName>
</protein>
<dbReference type="CDD" id="cd13666">
    <property type="entry name" value="PBP2_TRAP_DctP_like_1"/>
    <property type="match status" value="1"/>
</dbReference>
<comment type="caution">
    <text evidence="3">The sequence shown here is derived from an EMBL/GenBank/DDBJ whole genome shotgun (WGS) entry which is preliminary data.</text>
</comment>
<feature type="chain" id="PRO_5019024164" evidence="2">
    <location>
        <begin position="26"/>
        <end position="346"/>
    </location>
</feature>
<sequence>MKVKTLAGVATMAGALLITGMPAQAQTIDGPSVSWNLSTWGTKRAFTAGMEYVAAQVSEKTGGKFNIKLHYGEALSKARENFDGIKIGAFQAAMYCNFYHPGKNPASMVLTMPFLPLGDLEVSMHVREAVMAHPAYVKDMDNWNAMTYMSSLLPQYEFMGRGNPPQKLEDWKGLRVRAGGGLGTAMQKLGATLTTVPAPEVYTGVERGTMDAASFPYTYSHASYKLPEVSDWFTSNMSPGTTECGTVFNKDAYAKLPDQYKKLLMDLKAPAYQVQIKAYHDIDEKNLPAFRAKLKEVVYTDAQLDEFRKIAAKPVWDEWVAENKDKFDAQGLLDLVLAEAKKAAKK</sequence>
<proteinExistence type="predicted"/>
<gene>
    <name evidence="3" type="ORF">BCL74_2726</name>
</gene>
<evidence type="ECO:0000313" key="3">
    <source>
        <dbReference type="EMBL" id="RKQ68250.1"/>
    </source>
</evidence>